<proteinExistence type="predicted"/>
<organism evidence="1 2">
    <name type="scientific">Tagetes erecta</name>
    <name type="common">African marigold</name>
    <dbReference type="NCBI Taxonomy" id="13708"/>
    <lineage>
        <taxon>Eukaryota</taxon>
        <taxon>Viridiplantae</taxon>
        <taxon>Streptophyta</taxon>
        <taxon>Embryophyta</taxon>
        <taxon>Tracheophyta</taxon>
        <taxon>Spermatophyta</taxon>
        <taxon>Magnoliopsida</taxon>
        <taxon>eudicotyledons</taxon>
        <taxon>Gunneridae</taxon>
        <taxon>Pentapetalae</taxon>
        <taxon>asterids</taxon>
        <taxon>campanulids</taxon>
        <taxon>Asterales</taxon>
        <taxon>Asteraceae</taxon>
        <taxon>Asteroideae</taxon>
        <taxon>Heliantheae alliance</taxon>
        <taxon>Tageteae</taxon>
        <taxon>Tagetes</taxon>
    </lineage>
</organism>
<dbReference type="Proteomes" id="UP001229421">
    <property type="component" value="Unassembled WGS sequence"/>
</dbReference>
<reference evidence="1" key="1">
    <citation type="journal article" date="2023" name="bioRxiv">
        <title>Improved chromosome-level genome assembly for marigold (Tagetes erecta).</title>
        <authorList>
            <person name="Jiang F."/>
            <person name="Yuan L."/>
            <person name="Wang S."/>
            <person name="Wang H."/>
            <person name="Xu D."/>
            <person name="Wang A."/>
            <person name="Fan W."/>
        </authorList>
    </citation>
    <scope>NUCLEOTIDE SEQUENCE</scope>
    <source>
        <strain evidence="1">WSJ</strain>
        <tissue evidence="1">Leaf</tissue>
    </source>
</reference>
<dbReference type="EMBL" id="JAUHHV010000001">
    <property type="protein sequence ID" value="KAK1438453.1"/>
    <property type="molecule type" value="Genomic_DNA"/>
</dbReference>
<dbReference type="AlphaFoldDB" id="A0AAD8P9L5"/>
<gene>
    <name evidence="1" type="ORF">QVD17_04262</name>
</gene>
<evidence type="ECO:0000313" key="2">
    <source>
        <dbReference type="Proteomes" id="UP001229421"/>
    </source>
</evidence>
<accession>A0AAD8P9L5</accession>
<comment type="caution">
    <text evidence="1">The sequence shown here is derived from an EMBL/GenBank/DDBJ whole genome shotgun (WGS) entry which is preliminary data.</text>
</comment>
<evidence type="ECO:0000313" key="1">
    <source>
        <dbReference type="EMBL" id="KAK1438453.1"/>
    </source>
</evidence>
<keyword evidence="2" id="KW-1185">Reference proteome</keyword>
<sequence>MGDELKFLAGRTTTTPPPSTLVQAFSSSPPLAVTVVRVLFYLEFVRVYESYKPKVPYMFVTYDFLIADCRASCNGRMNNENVKFKQRGMCTREKDPPTLATRQKCIPKRTGLGLEMLKQIGRKYKEN</sequence>
<protein>
    <submittedName>
        <fullName evidence="1">Uncharacterized protein</fullName>
    </submittedName>
</protein>
<name>A0AAD8P9L5_TARER</name>